<gene>
    <name evidence="1" type="ordered locus">UWK_02909</name>
</gene>
<dbReference type="STRING" id="1167006.UWK_02909"/>
<proteinExistence type="predicted"/>
<dbReference type="PANTHER" id="PTHR42240:SF1">
    <property type="entry name" value="DUF211 DOMAIN-CONTAINING PROTEIN"/>
    <property type="match status" value="1"/>
</dbReference>
<dbReference type="PANTHER" id="PTHR42240">
    <property type="entry name" value="DUF211 DOMAIN-CONTAINING PROTEIN"/>
    <property type="match status" value="1"/>
</dbReference>
<dbReference type="Pfam" id="PF02680">
    <property type="entry name" value="DUF211"/>
    <property type="match status" value="1"/>
</dbReference>
<dbReference type="AlphaFoldDB" id="M1PIM4"/>
<dbReference type="SUPFAM" id="SSF160363">
    <property type="entry name" value="MTH889-like"/>
    <property type="match status" value="1"/>
</dbReference>
<dbReference type="eggNOG" id="COG1888">
    <property type="taxonomic scope" value="Bacteria"/>
</dbReference>
<evidence type="ECO:0000313" key="1">
    <source>
        <dbReference type="EMBL" id="AGF79440.1"/>
    </source>
</evidence>
<dbReference type="EMBL" id="CP003985">
    <property type="protein sequence ID" value="AGF79440.1"/>
    <property type="molecule type" value="Genomic_DNA"/>
</dbReference>
<evidence type="ECO:0000313" key="2">
    <source>
        <dbReference type="Proteomes" id="UP000011721"/>
    </source>
</evidence>
<dbReference type="RefSeq" id="WP_015405126.1">
    <property type="nucleotide sequence ID" value="NC_020304.1"/>
</dbReference>
<dbReference type="KEGG" id="dsf:UWK_02909"/>
<dbReference type="InterPro" id="IPR023129">
    <property type="entry name" value="MTH889-like_dom_sf"/>
</dbReference>
<dbReference type="InterPro" id="IPR003831">
    <property type="entry name" value="DUF211"/>
</dbReference>
<reference evidence="2" key="1">
    <citation type="journal article" date="2013" name="Stand. Genomic Sci.">
        <title>Complete genome sequence of Desulfocapsa sulfexigens, a marine deltaproteobacterium specialized in disproportionating inorganic sulfur compounds.</title>
        <authorList>
            <person name="Finster K.W."/>
            <person name="Kjeldsen K.U."/>
            <person name="Kube M."/>
            <person name="Reinhardt R."/>
            <person name="Mussmann M."/>
            <person name="Amann R."/>
            <person name="Schreiber L."/>
        </authorList>
    </citation>
    <scope>NUCLEOTIDE SEQUENCE [LARGE SCALE GENOMIC DNA]</scope>
    <source>
        <strain evidence="2">DSM 10523 / SB164P1</strain>
    </source>
</reference>
<keyword evidence="2" id="KW-1185">Reference proteome</keyword>
<evidence type="ECO:0008006" key="3">
    <source>
        <dbReference type="Google" id="ProtNLM"/>
    </source>
</evidence>
<name>M1PIM4_DESSD</name>
<dbReference type="HOGENOM" id="CLU_179754_1_0_7"/>
<dbReference type="Gene3D" id="3.30.70.1340">
    <property type="entry name" value="MTH889-like domain"/>
    <property type="match status" value="1"/>
</dbReference>
<accession>M1PIM4</accession>
<sequence>MTTTRKIVLDVLKPHKPNGVDFATALAQLSPDYHVRLSVVEMDAKTESVIVVVEGNNIAFDSVSELIKKMGASIHSIDEVEVHGSETI</sequence>
<organism evidence="1 2">
    <name type="scientific">Desulfocapsa sulfexigens (strain DSM 10523 / SB164P1)</name>
    <dbReference type="NCBI Taxonomy" id="1167006"/>
    <lineage>
        <taxon>Bacteria</taxon>
        <taxon>Pseudomonadati</taxon>
        <taxon>Thermodesulfobacteriota</taxon>
        <taxon>Desulfobulbia</taxon>
        <taxon>Desulfobulbales</taxon>
        <taxon>Desulfocapsaceae</taxon>
        <taxon>Desulfocapsa</taxon>
    </lineage>
</organism>
<dbReference type="OrthoDB" id="5431975at2"/>
<dbReference type="Proteomes" id="UP000011721">
    <property type="component" value="Chromosome"/>
</dbReference>
<protein>
    <recommendedName>
        <fullName evidence="3">DUF211 domain-containing protein</fullName>
    </recommendedName>
</protein>